<evidence type="ECO:0000313" key="9">
    <source>
        <dbReference type="EMBL" id="MBA5689962.1"/>
    </source>
</evidence>
<evidence type="ECO:0000256" key="2">
    <source>
        <dbReference type="ARBA" id="ARBA00022487"/>
    </source>
</evidence>
<proteinExistence type="inferred from homology"/>
<comment type="similarity">
    <text evidence="1">Belongs to the tannase family.</text>
</comment>
<dbReference type="GO" id="GO:0046872">
    <property type="term" value="F:metal ion binding"/>
    <property type="evidence" value="ECO:0007669"/>
    <property type="project" value="UniProtKB-KW"/>
</dbReference>
<protein>
    <submittedName>
        <fullName evidence="9">Tannase/feruloyl esterase family alpha/beta hydrolase</fullName>
    </submittedName>
</protein>
<evidence type="ECO:0000256" key="3">
    <source>
        <dbReference type="ARBA" id="ARBA00022723"/>
    </source>
</evidence>
<dbReference type="SUPFAM" id="SSF53474">
    <property type="entry name" value="alpha/beta-Hydrolases"/>
    <property type="match status" value="1"/>
</dbReference>
<dbReference type="EMBL" id="JACEZU010000013">
    <property type="protein sequence ID" value="MBA5689962.1"/>
    <property type="molecule type" value="Genomic_DNA"/>
</dbReference>
<dbReference type="PANTHER" id="PTHR33938:SF15">
    <property type="entry name" value="FERULOYL ESTERASE B-RELATED"/>
    <property type="match status" value="1"/>
</dbReference>
<dbReference type="Proteomes" id="UP000573499">
    <property type="component" value="Unassembled WGS sequence"/>
</dbReference>
<keyword evidence="6" id="KW-0106">Calcium</keyword>
<evidence type="ECO:0000256" key="4">
    <source>
        <dbReference type="ARBA" id="ARBA00022729"/>
    </source>
</evidence>
<reference evidence="9 10" key="1">
    <citation type="submission" date="2020-07" db="EMBL/GenBank/DDBJ databases">
        <title>Novel species isolated from subtropical streams in China.</title>
        <authorList>
            <person name="Lu H."/>
        </authorList>
    </citation>
    <scope>NUCLEOTIDE SEQUENCE [LARGE SCALE GENOMIC DNA]</scope>
    <source>
        <strain evidence="9 10">LX47W</strain>
    </source>
</reference>
<sequence>MYTLTTHPHAAAALATFTALVLAGCGGRDHSATQSSALAQTPTVTAQQACETLKGKTIGGASVDAATMVDATAASPTYCKVSATIAPALVLELDIPNNWNGKLLYSGGGGYDGVISGFVFSPGVLAGGYAVVQSNGGHIGSPFDASFALDPNLAYLFGPGSVPTVTATAKQILQATFGKIPERSYFEGCSNGGREALMAAQREPSLFDGIIARAPAYDWPGFMGAFNRNAKAIAAPGAAFTSAKVALLAKAVRDACDAKDGIADGLVSNQSACNFDPSVLRCAAGQDTGDTCLSDAQLAVVNTWTTPVSFGNGAYQYQGWALSGNEDEQVGPLGGAWNTWLTGSTGNGSDSTQFLLQDTTVKYYLARGANANSLAYDWDSNQQGLFTLAALNSATSADLRPFMSNGGKLILWHGTNDMALSHRATTAYYEGVKTAVGGQSALDKFVRYYQAPGVNHCTGGPGADSVNLVAALDKWVTQGTDPGQPTASKIGVDGSAAFTRPLCQYPQFPRYTGPANDVTAAKLASNYTCTTPS</sequence>
<keyword evidence="10" id="KW-1185">Reference proteome</keyword>
<accession>A0A7W2FDX7</accession>
<dbReference type="Gene3D" id="3.40.50.1820">
    <property type="entry name" value="alpha/beta hydrolase"/>
    <property type="match status" value="1"/>
</dbReference>
<dbReference type="RefSeq" id="WP_182156754.1">
    <property type="nucleotide sequence ID" value="NZ_JACEZU010000013.1"/>
</dbReference>
<evidence type="ECO:0000256" key="8">
    <source>
        <dbReference type="SAM" id="SignalP"/>
    </source>
</evidence>
<dbReference type="InterPro" id="IPR011118">
    <property type="entry name" value="Tannase/feruloyl_esterase"/>
</dbReference>
<feature type="chain" id="PRO_5030975373" evidence="8">
    <location>
        <begin position="24"/>
        <end position="533"/>
    </location>
</feature>
<dbReference type="PANTHER" id="PTHR33938">
    <property type="entry name" value="FERULOYL ESTERASE B-RELATED"/>
    <property type="match status" value="1"/>
</dbReference>
<gene>
    <name evidence="9" type="ORF">H3H39_23200</name>
</gene>
<keyword evidence="2" id="KW-0719">Serine esterase</keyword>
<evidence type="ECO:0000256" key="6">
    <source>
        <dbReference type="ARBA" id="ARBA00022837"/>
    </source>
</evidence>
<keyword evidence="7" id="KW-1015">Disulfide bond</keyword>
<keyword evidence="3" id="KW-0479">Metal-binding</keyword>
<dbReference type="GO" id="GO:0052689">
    <property type="term" value="F:carboxylic ester hydrolase activity"/>
    <property type="evidence" value="ECO:0007669"/>
    <property type="project" value="UniProtKB-KW"/>
</dbReference>
<organism evidence="9 10">
    <name type="scientific">Rugamonas apoptosis</name>
    <dbReference type="NCBI Taxonomy" id="2758570"/>
    <lineage>
        <taxon>Bacteria</taxon>
        <taxon>Pseudomonadati</taxon>
        <taxon>Pseudomonadota</taxon>
        <taxon>Betaproteobacteria</taxon>
        <taxon>Burkholderiales</taxon>
        <taxon>Oxalobacteraceae</taxon>
        <taxon>Telluria group</taxon>
        <taxon>Rugamonas</taxon>
    </lineage>
</organism>
<evidence type="ECO:0000256" key="1">
    <source>
        <dbReference type="ARBA" id="ARBA00006249"/>
    </source>
</evidence>
<name>A0A7W2FDX7_9BURK</name>
<feature type="signal peptide" evidence="8">
    <location>
        <begin position="1"/>
        <end position="23"/>
    </location>
</feature>
<evidence type="ECO:0000313" key="10">
    <source>
        <dbReference type="Proteomes" id="UP000573499"/>
    </source>
</evidence>
<dbReference type="AlphaFoldDB" id="A0A7W2FDX7"/>
<dbReference type="InterPro" id="IPR029058">
    <property type="entry name" value="AB_hydrolase_fold"/>
</dbReference>
<evidence type="ECO:0000256" key="7">
    <source>
        <dbReference type="ARBA" id="ARBA00023157"/>
    </source>
</evidence>
<dbReference type="Pfam" id="PF07519">
    <property type="entry name" value="Tannase"/>
    <property type="match status" value="1"/>
</dbReference>
<keyword evidence="4 8" id="KW-0732">Signal</keyword>
<evidence type="ECO:0000256" key="5">
    <source>
        <dbReference type="ARBA" id="ARBA00022801"/>
    </source>
</evidence>
<keyword evidence="5 9" id="KW-0378">Hydrolase</keyword>
<comment type="caution">
    <text evidence="9">The sequence shown here is derived from an EMBL/GenBank/DDBJ whole genome shotgun (WGS) entry which is preliminary data.</text>
</comment>